<proteinExistence type="inferred from homology"/>
<evidence type="ECO:0000256" key="2">
    <source>
        <dbReference type="SAM" id="MobiDB-lite"/>
    </source>
</evidence>
<dbReference type="InterPro" id="IPR004883">
    <property type="entry name" value="LOB"/>
</dbReference>
<organism evidence="4 5">
    <name type="scientific">Hibiscus sabdariffa</name>
    <name type="common">roselle</name>
    <dbReference type="NCBI Taxonomy" id="183260"/>
    <lineage>
        <taxon>Eukaryota</taxon>
        <taxon>Viridiplantae</taxon>
        <taxon>Streptophyta</taxon>
        <taxon>Embryophyta</taxon>
        <taxon>Tracheophyta</taxon>
        <taxon>Spermatophyta</taxon>
        <taxon>Magnoliopsida</taxon>
        <taxon>eudicotyledons</taxon>
        <taxon>Gunneridae</taxon>
        <taxon>Pentapetalae</taxon>
        <taxon>rosids</taxon>
        <taxon>malvids</taxon>
        <taxon>Malvales</taxon>
        <taxon>Malvaceae</taxon>
        <taxon>Malvoideae</taxon>
        <taxon>Hibiscus</taxon>
    </lineage>
</organism>
<evidence type="ECO:0000256" key="1">
    <source>
        <dbReference type="ARBA" id="ARBA00005474"/>
    </source>
</evidence>
<dbReference type="EMBL" id="JBBPBN010000001">
    <property type="protein sequence ID" value="KAK9045786.1"/>
    <property type="molecule type" value="Genomic_DNA"/>
</dbReference>
<feature type="domain" description="LOB" evidence="3">
    <location>
        <begin position="1"/>
        <end position="38"/>
    </location>
</feature>
<evidence type="ECO:0000313" key="4">
    <source>
        <dbReference type="EMBL" id="KAK9045786.1"/>
    </source>
</evidence>
<accession>A0ABR2U893</accession>
<comment type="caution">
    <text evidence="4">The sequence shown here is derived from an EMBL/GenBank/DDBJ whole genome shotgun (WGS) entry which is preliminary data.</text>
</comment>
<keyword evidence="5" id="KW-1185">Reference proteome</keyword>
<feature type="region of interest" description="Disordered" evidence="2">
    <location>
        <begin position="106"/>
        <end position="148"/>
    </location>
</feature>
<protein>
    <recommendedName>
        <fullName evidence="3">LOB domain-containing protein</fullName>
    </recommendedName>
</protein>
<reference evidence="4 5" key="1">
    <citation type="journal article" date="2024" name="G3 (Bethesda)">
        <title>Genome assembly of Hibiscus sabdariffa L. provides insights into metabolisms of medicinal natural products.</title>
        <authorList>
            <person name="Kim T."/>
        </authorList>
    </citation>
    <scope>NUCLEOTIDE SEQUENCE [LARGE SCALE GENOMIC DNA]</scope>
    <source>
        <strain evidence="4">TK-2024</strain>
        <tissue evidence="4">Old leaves</tissue>
    </source>
</reference>
<evidence type="ECO:0000313" key="5">
    <source>
        <dbReference type="Proteomes" id="UP001396334"/>
    </source>
</evidence>
<feature type="compositionally biased region" description="Basic and acidic residues" evidence="2">
    <location>
        <begin position="138"/>
        <end position="148"/>
    </location>
</feature>
<gene>
    <name evidence="4" type="ORF">V6N11_051694</name>
</gene>
<sequence>MRSIQYQANVRDRFPVNGCVAVIRQLYYQIQFLGEEFHALLTQLEMYRQQHQISSDVISQLEPPTSALQVAQPYTLQHFYSSYMDYPKDDISLWILDANNHSSANNDGQLLPLVPNSEPLAEAEAEDQAQHQAVQDSDEIHPLFDSTR</sequence>
<dbReference type="Pfam" id="PF03195">
    <property type="entry name" value="LOB"/>
    <property type="match status" value="1"/>
</dbReference>
<evidence type="ECO:0000259" key="3">
    <source>
        <dbReference type="Pfam" id="PF03195"/>
    </source>
</evidence>
<dbReference type="Proteomes" id="UP001396334">
    <property type="component" value="Unassembled WGS sequence"/>
</dbReference>
<comment type="similarity">
    <text evidence="1">Belongs to the LOB domain-containing protein family.</text>
</comment>
<name>A0ABR2U893_9ROSI</name>